<dbReference type="Proteomes" id="UP000515465">
    <property type="component" value="Plasmid p_1"/>
</dbReference>
<dbReference type="EMBL" id="CP050299">
    <property type="protein sequence ID" value="QND62128.1"/>
    <property type="molecule type" value="Genomic_DNA"/>
</dbReference>
<dbReference type="SUPFAM" id="SSF81383">
    <property type="entry name" value="F-box domain"/>
    <property type="match status" value="1"/>
</dbReference>
<evidence type="ECO:0008006" key="4">
    <source>
        <dbReference type="Google" id="ProtNLM"/>
    </source>
</evidence>
<protein>
    <recommendedName>
        <fullName evidence="4">F-box domain-containing protein</fullName>
    </recommendedName>
</protein>
<accession>A0A7G6T5U6</accession>
<feature type="region of interest" description="Disordered" evidence="1">
    <location>
        <begin position="26"/>
        <end position="64"/>
    </location>
</feature>
<dbReference type="AlphaFoldDB" id="A0A7G6T5U6"/>
<dbReference type="InterPro" id="IPR036047">
    <property type="entry name" value="F-box-like_dom_sf"/>
</dbReference>
<dbReference type="CDD" id="cd09917">
    <property type="entry name" value="F-box_SF"/>
    <property type="match status" value="1"/>
</dbReference>
<evidence type="ECO:0000256" key="1">
    <source>
        <dbReference type="SAM" id="MobiDB-lite"/>
    </source>
</evidence>
<dbReference type="RefSeq" id="WP_183465855.1">
    <property type="nucleotide sequence ID" value="NZ_CP050299.1"/>
</dbReference>
<name>A0A7G6T5U6_9HYPH</name>
<reference evidence="3" key="1">
    <citation type="journal article" date="2020" name="Mol. Plant Microbe">
        <title>Rhizobial microsymbionts of the narrowly endemic Oxytropis species growing in Kamchatka are characterized by significant genetic diversity and possess a set of genes that are associated with T3SS and T6SS secretion systems and can affect the development of symbiosis.</title>
        <authorList>
            <person name="Safronova V."/>
            <person name="Guro P."/>
            <person name="Sazanova A."/>
            <person name="Kuznetsova I."/>
            <person name="Belimov A."/>
            <person name="Yakubov V."/>
            <person name="Chirak E."/>
            <person name="Afonin A."/>
            <person name="Gogolev Y."/>
            <person name="Andronov E."/>
            <person name="Tikhonovich I."/>
        </authorList>
    </citation>
    <scope>NUCLEOTIDE SEQUENCE [LARGE SCALE GENOMIC DNA]</scope>
    <source>
        <strain evidence="3">583</strain>
        <plasmid evidence="3">p_1</plasmid>
    </source>
</reference>
<evidence type="ECO:0000313" key="2">
    <source>
        <dbReference type="EMBL" id="QND62128.1"/>
    </source>
</evidence>
<gene>
    <name evidence="2" type="ORF">HB778_39330</name>
</gene>
<organism evidence="2 3">
    <name type="scientific">Mesorhizobium huakuii</name>
    <dbReference type="NCBI Taxonomy" id="28104"/>
    <lineage>
        <taxon>Bacteria</taxon>
        <taxon>Pseudomonadati</taxon>
        <taxon>Pseudomonadota</taxon>
        <taxon>Alphaproteobacteria</taxon>
        <taxon>Hyphomicrobiales</taxon>
        <taxon>Phyllobacteriaceae</taxon>
        <taxon>Mesorhizobium</taxon>
    </lineage>
</organism>
<proteinExistence type="predicted"/>
<evidence type="ECO:0000313" key="3">
    <source>
        <dbReference type="Proteomes" id="UP000515465"/>
    </source>
</evidence>
<geneLocation type="plasmid" evidence="2 3">
    <name>p_1</name>
</geneLocation>
<feature type="compositionally biased region" description="Polar residues" evidence="1">
    <location>
        <begin position="51"/>
        <end position="60"/>
    </location>
</feature>
<keyword evidence="2" id="KW-0614">Plasmid</keyword>
<sequence>MTGIDERGKAPMAIFSAIEGDITDDSPALPAVGVEGPGQSSRSVVAHTRSEPQASSVSSSRRMRHTSVLDLQQELLCQIAERLSPTDLLSMSQTNQQMYHATTAIWMPQEGRERAIRAQAIWNRLTQDRPGVEDRLAPLLYGGRDPITRGQLQLPRLGAAGELQQRLILLTETLEDPDNRVTALWGFGVGMAGLAPELQQRLVVLAEGLDDDAELCASALESLGAGVAGLDPVLQQRVVVLAEGLEGAEHRASALQGLGAGVAGLAPELQERLVVLAEGLENARHRGSALMGLGAGLRGLAPDLQQRLVVLAEGIDDPEGRVSALWGFGAGIGGLALELQQRLVVLAEGIGDPENRGRALKAFGTGVAALPRELRGRIAALADGLAQPQHRTPALAGLLPRLC</sequence>